<gene>
    <name evidence="4" type="ordered locus">SCATT_34240</name>
</gene>
<evidence type="ECO:0000256" key="2">
    <source>
        <dbReference type="ARBA" id="ARBA00023002"/>
    </source>
</evidence>
<proteinExistence type="inferred from homology"/>
<dbReference type="OrthoDB" id="9775296at2"/>
<dbReference type="InterPro" id="IPR020904">
    <property type="entry name" value="Sc_DH/Rdtase_CS"/>
</dbReference>
<dbReference type="EMBL" id="CP003219">
    <property type="protein sequence ID" value="AEW95795.1"/>
    <property type="molecule type" value="Genomic_DNA"/>
</dbReference>
<evidence type="ECO:0000313" key="5">
    <source>
        <dbReference type="Proteomes" id="UP000007842"/>
    </source>
</evidence>
<protein>
    <submittedName>
        <fullName evidence="4">Dehydrogenase</fullName>
    </submittedName>
</protein>
<organism evidence="4 5">
    <name type="scientific">Streptantibioticus cattleyicolor (strain ATCC 35852 / DSM 46488 / JCM 4925 / NBRC 14057 / NRRL 8057)</name>
    <name type="common">Streptomyces cattleya</name>
    <dbReference type="NCBI Taxonomy" id="1003195"/>
    <lineage>
        <taxon>Bacteria</taxon>
        <taxon>Bacillati</taxon>
        <taxon>Actinomycetota</taxon>
        <taxon>Actinomycetes</taxon>
        <taxon>Kitasatosporales</taxon>
        <taxon>Streptomycetaceae</taxon>
        <taxon>Streptantibioticus</taxon>
    </lineage>
</organism>
<dbReference type="RefSeq" id="WP_014144159.1">
    <property type="nucleotide sequence ID" value="NC_016111.1"/>
</dbReference>
<dbReference type="Gene3D" id="3.40.50.720">
    <property type="entry name" value="NAD(P)-binding Rossmann-like Domain"/>
    <property type="match status" value="1"/>
</dbReference>
<dbReference type="GO" id="GO:0016491">
    <property type="term" value="F:oxidoreductase activity"/>
    <property type="evidence" value="ECO:0007669"/>
    <property type="project" value="UniProtKB-KW"/>
</dbReference>
<dbReference type="AlphaFoldDB" id="F8K3W6"/>
<feature type="region of interest" description="Disordered" evidence="3">
    <location>
        <begin position="140"/>
        <end position="166"/>
    </location>
</feature>
<name>F8K3W6_STREN</name>
<dbReference type="KEGG" id="scy:SCATT_34240"/>
<dbReference type="PANTHER" id="PTHR42901">
    <property type="entry name" value="ALCOHOL DEHYDROGENASE"/>
    <property type="match status" value="1"/>
</dbReference>
<dbReference type="PATRIC" id="fig|1003195.11.peg.4904"/>
<dbReference type="STRING" id="1003195.SCATT_34240"/>
<dbReference type="KEGG" id="sct:SCAT_3438"/>
<reference evidence="5" key="1">
    <citation type="submission" date="2011-12" db="EMBL/GenBank/DDBJ databases">
        <title>Complete genome sequence of Streptomyces cattleya strain DSM 46488.</title>
        <authorList>
            <person name="Ou H.-Y."/>
            <person name="Li P."/>
            <person name="Zhao C."/>
            <person name="O'Hagan D."/>
            <person name="Deng Z."/>
        </authorList>
    </citation>
    <scope>NUCLEOTIDE SEQUENCE [LARGE SCALE GENOMIC DNA]</scope>
    <source>
        <strain evidence="5">ATCC 35852 / DSM 46488 / JCM 4925 / NBRC 14057 / NRRL 8057</strain>
    </source>
</reference>
<dbReference type="PROSITE" id="PS00061">
    <property type="entry name" value="ADH_SHORT"/>
    <property type="match status" value="1"/>
</dbReference>
<comment type="similarity">
    <text evidence="1">Belongs to the short-chain dehydrogenases/reductases (SDR) family.</text>
</comment>
<accession>G8WSG1</accession>
<keyword evidence="5" id="KW-1185">Reference proteome</keyword>
<dbReference type="PRINTS" id="PR00081">
    <property type="entry name" value="GDHRDH"/>
</dbReference>
<evidence type="ECO:0000256" key="3">
    <source>
        <dbReference type="SAM" id="MobiDB-lite"/>
    </source>
</evidence>
<keyword evidence="2" id="KW-0560">Oxidoreductase</keyword>
<sequence>MSTTRTAVVTGASSGIGAATARRLAEAGYRVVLAARRADRIEALAAELTAVGHQAVARALDVTDRAAVDEFAAGLDRCDVLVNNAGGALGIDPVATADPADWRTMYEVNVLGVLNVTQALLPALTAAGADGRAADNAARSASVEGGGGRRAADNAARSASVEGGGGRRAGDVVVMSSTAGLATYEGGGGYVAAKHGAHVIAETLRLELCGQPVRVIEIAPGMVRTEEFALTRFRGDQERAAAVYAGVAEPLSADDVADTVVWAVTRPAHVNIDLLVVRPRAQASNYKVHRES</sequence>
<dbReference type="HOGENOM" id="CLU_010194_2_10_11"/>
<evidence type="ECO:0000256" key="1">
    <source>
        <dbReference type="ARBA" id="ARBA00006484"/>
    </source>
</evidence>
<dbReference type="Proteomes" id="UP000007842">
    <property type="component" value="Chromosome"/>
</dbReference>
<dbReference type="InterPro" id="IPR002347">
    <property type="entry name" value="SDR_fam"/>
</dbReference>
<dbReference type="InterPro" id="IPR036291">
    <property type="entry name" value="NAD(P)-bd_dom_sf"/>
</dbReference>
<dbReference type="PANTHER" id="PTHR42901:SF1">
    <property type="entry name" value="ALCOHOL DEHYDROGENASE"/>
    <property type="match status" value="1"/>
</dbReference>
<accession>F8K3W6</accession>
<evidence type="ECO:0000313" key="4">
    <source>
        <dbReference type="EMBL" id="AEW95795.1"/>
    </source>
</evidence>
<dbReference type="SUPFAM" id="SSF51735">
    <property type="entry name" value="NAD(P)-binding Rossmann-fold domains"/>
    <property type="match status" value="1"/>
</dbReference>
<dbReference type="eggNOG" id="COG4221">
    <property type="taxonomic scope" value="Bacteria"/>
</dbReference>
<dbReference type="Pfam" id="PF00106">
    <property type="entry name" value="adh_short"/>
    <property type="match status" value="2"/>
</dbReference>